<keyword evidence="3" id="KW-0520">NAD</keyword>
<dbReference type="PANTHER" id="PTHR43633">
    <property type="entry name" value="ALCOHOL DEHYDROGENASE YQHD"/>
    <property type="match status" value="1"/>
</dbReference>
<accession>A0AAP3CVW3</accession>
<dbReference type="GO" id="GO:0008106">
    <property type="term" value="F:alcohol dehydrogenase (NADP+) activity"/>
    <property type="evidence" value="ECO:0007669"/>
    <property type="project" value="TreeGrafter"/>
</dbReference>
<evidence type="ECO:0000256" key="2">
    <source>
        <dbReference type="ARBA" id="ARBA00023002"/>
    </source>
</evidence>
<dbReference type="Gene3D" id="1.20.1090.10">
    <property type="entry name" value="Dehydroquinate synthase-like - alpha domain"/>
    <property type="match status" value="1"/>
</dbReference>
<dbReference type="FunFam" id="3.40.50.1970:FF:000003">
    <property type="entry name" value="Alcohol dehydrogenase, iron-containing"/>
    <property type="match status" value="1"/>
</dbReference>
<dbReference type="PROSITE" id="PS00913">
    <property type="entry name" value="ADH_IRON_1"/>
    <property type="match status" value="1"/>
</dbReference>
<sequence length="390" mass="43499">MENFTYYNPTKLIFGKGQLEQLRKELKQYGKNVLLVYGGGSIKRNGLYDQVTDILKEEGAAVHELSGVEPNPRLATVEKGIDLCRQHDIDFLLAVGGGSVIDCTKAIAAGVKYDGDAWDIFSKKVTAEDALPFGTVLTLAATGSEMNPDSVITNWETNEKFVWGSNVTHPRFSILDPENTFTVPENQTVYGMVDMMSHVFEQYFHNIENTPLQDRMCFAVLQTVIETAPKLLEDLENYKHRETILYAGTIALNGTLQMGYFGDWASHTMEHAVSAVYDIPHAGGLAILFPNWMRYTLDTNVGRFKNLMLNMFDIDTEGKTDKEIALEGIDKLSAFWTSLGAPSRLSDYEIGEEKLELIADIAAKEMEHGGFGNFQKLNKDDVLAILRASL</sequence>
<evidence type="ECO:0000256" key="3">
    <source>
        <dbReference type="ARBA" id="ARBA00023027"/>
    </source>
</evidence>
<protein>
    <submittedName>
        <fullName evidence="7">Iron-containing alcohol dehydrogenase</fullName>
    </submittedName>
</protein>
<comment type="pathway">
    <text evidence="4">Alcohol metabolism; butanol biosynthesis.</text>
</comment>
<dbReference type="RefSeq" id="WP_268447286.1">
    <property type="nucleotide sequence ID" value="NZ_JALAQA010000008.1"/>
</dbReference>
<dbReference type="PANTHER" id="PTHR43633:SF1">
    <property type="entry name" value="ALCOHOL DEHYDROGENASE YQHD"/>
    <property type="match status" value="1"/>
</dbReference>
<comment type="similarity">
    <text evidence="1">Belongs to the iron-containing alcohol dehydrogenase family.</text>
</comment>
<evidence type="ECO:0000256" key="1">
    <source>
        <dbReference type="ARBA" id="ARBA00007358"/>
    </source>
</evidence>
<evidence type="ECO:0000313" key="8">
    <source>
        <dbReference type="Proteomes" id="UP001075387"/>
    </source>
</evidence>
<dbReference type="GO" id="GO:0046872">
    <property type="term" value="F:metal ion binding"/>
    <property type="evidence" value="ECO:0007669"/>
    <property type="project" value="InterPro"/>
</dbReference>
<dbReference type="InterPro" id="IPR001670">
    <property type="entry name" value="ADH_Fe/GldA"/>
</dbReference>
<dbReference type="PROSITE" id="PS00060">
    <property type="entry name" value="ADH_IRON_2"/>
    <property type="match status" value="1"/>
</dbReference>
<feature type="domain" description="Alcohol dehydrogenase iron-type/glycerol dehydrogenase GldA" evidence="5">
    <location>
        <begin position="9"/>
        <end position="177"/>
    </location>
</feature>
<dbReference type="SUPFAM" id="SSF56796">
    <property type="entry name" value="Dehydroquinate synthase-like"/>
    <property type="match status" value="1"/>
</dbReference>
<comment type="caution">
    <text evidence="7">The sequence shown here is derived from an EMBL/GenBank/DDBJ whole genome shotgun (WGS) entry which is preliminary data.</text>
</comment>
<evidence type="ECO:0000259" key="6">
    <source>
        <dbReference type="Pfam" id="PF25137"/>
    </source>
</evidence>
<dbReference type="GO" id="GO:1990362">
    <property type="term" value="F:butanol dehydrogenase (NAD+) activity"/>
    <property type="evidence" value="ECO:0007669"/>
    <property type="project" value="InterPro"/>
</dbReference>
<keyword evidence="2" id="KW-0560">Oxidoreductase</keyword>
<dbReference type="CDD" id="cd08187">
    <property type="entry name" value="BDH"/>
    <property type="match status" value="1"/>
</dbReference>
<evidence type="ECO:0000256" key="4">
    <source>
        <dbReference type="ARBA" id="ARBA00060530"/>
    </source>
</evidence>
<dbReference type="AlphaFoldDB" id="A0AAP3CVW3"/>
<dbReference type="InterPro" id="IPR056798">
    <property type="entry name" value="ADH_Fe_C"/>
</dbReference>
<dbReference type="InterPro" id="IPR044731">
    <property type="entry name" value="BDH-like"/>
</dbReference>
<dbReference type="Gene3D" id="3.40.50.1970">
    <property type="match status" value="1"/>
</dbReference>
<feature type="domain" description="Fe-containing alcohol dehydrogenase-like C-terminal" evidence="6">
    <location>
        <begin position="188"/>
        <end position="389"/>
    </location>
</feature>
<dbReference type="GO" id="GO:1990002">
    <property type="term" value="F:methylglyoxal reductase (NADPH) (acetol producing) activity"/>
    <property type="evidence" value="ECO:0007669"/>
    <property type="project" value="TreeGrafter"/>
</dbReference>
<dbReference type="FunFam" id="1.20.1090.10:FF:000009">
    <property type="entry name" value="NADH-dependent butanol dehydrogenase"/>
    <property type="match status" value="1"/>
</dbReference>
<evidence type="ECO:0000313" key="7">
    <source>
        <dbReference type="EMBL" id="MCY8511505.1"/>
    </source>
</evidence>
<organism evidence="7 8">
    <name type="scientific">Bacillus mojavensis</name>
    <dbReference type="NCBI Taxonomy" id="72360"/>
    <lineage>
        <taxon>Bacteria</taxon>
        <taxon>Bacillati</taxon>
        <taxon>Bacillota</taxon>
        <taxon>Bacilli</taxon>
        <taxon>Bacillales</taxon>
        <taxon>Bacillaceae</taxon>
        <taxon>Bacillus</taxon>
    </lineage>
</organism>
<dbReference type="EMBL" id="JALAQA010000008">
    <property type="protein sequence ID" value="MCY8511505.1"/>
    <property type="molecule type" value="Genomic_DNA"/>
</dbReference>
<dbReference type="Proteomes" id="UP001075387">
    <property type="component" value="Unassembled WGS sequence"/>
</dbReference>
<proteinExistence type="inferred from homology"/>
<evidence type="ECO:0000259" key="5">
    <source>
        <dbReference type="Pfam" id="PF00465"/>
    </source>
</evidence>
<gene>
    <name evidence="7" type="ORF">MOD07_18360</name>
</gene>
<name>A0AAP3CVW3_BACMO</name>
<reference evidence="7" key="1">
    <citation type="submission" date="2022-02" db="EMBL/GenBank/DDBJ databases">
        <title>Crop Bioprotection Bacillus Genome Sequencing.</title>
        <authorList>
            <person name="Dunlap C."/>
        </authorList>
    </citation>
    <scope>NUCLEOTIDE SEQUENCE</scope>
    <source>
        <strain evidence="7">CK3O2B-54A</strain>
    </source>
</reference>
<dbReference type="GO" id="GO:0005829">
    <property type="term" value="C:cytosol"/>
    <property type="evidence" value="ECO:0007669"/>
    <property type="project" value="TreeGrafter"/>
</dbReference>
<dbReference type="InterPro" id="IPR018211">
    <property type="entry name" value="ADH_Fe_CS"/>
</dbReference>
<dbReference type="Pfam" id="PF25137">
    <property type="entry name" value="ADH_Fe_C"/>
    <property type="match status" value="1"/>
</dbReference>
<dbReference type="Pfam" id="PF00465">
    <property type="entry name" value="Fe-ADH"/>
    <property type="match status" value="1"/>
</dbReference>